<feature type="signal peptide" evidence="2">
    <location>
        <begin position="1"/>
        <end position="23"/>
    </location>
</feature>
<keyword evidence="1" id="KW-0812">Transmembrane</keyword>
<keyword evidence="2" id="KW-0732">Signal</keyword>
<dbReference type="RefSeq" id="XP_068356569.1">
    <property type="nucleotide sequence ID" value="XM_068493230.1"/>
</dbReference>
<dbReference type="AlphaFoldDB" id="A0A1J4JWB4"/>
<evidence type="ECO:0000313" key="4">
    <source>
        <dbReference type="EMBL" id="OHT03433.1"/>
    </source>
</evidence>
<comment type="caution">
    <text evidence="4">The sequence shown here is derived from an EMBL/GenBank/DDBJ whole genome shotgun (WGS) entry which is preliminary data.</text>
</comment>
<accession>A0A1J4JWB4</accession>
<proteinExistence type="predicted"/>
<dbReference type="PANTHER" id="PTHR14705">
    <property type="entry name" value="CATION CHANNEL SPERM-ASSOCIATED PROTEIN SUBUNIT BETA"/>
    <property type="match status" value="1"/>
</dbReference>
<evidence type="ECO:0000313" key="5">
    <source>
        <dbReference type="Proteomes" id="UP000179807"/>
    </source>
</evidence>
<feature type="domain" description="PKD" evidence="3">
    <location>
        <begin position="54"/>
        <end position="98"/>
    </location>
</feature>
<evidence type="ECO:0000256" key="1">
    <source>
        <dbReference type="SAM" id="Phobius"/>
    </source>
</evidence>
<dbReference type="GO" id="GO:0005929">
    <property type="term" value="C:cilium"/>
    <property type="evidence" value="ECO:0007669"/>
    <property type="project" value="TreeGrafter"/>
</dbReference>
<dbReference type="VEuPathDB" id="TrichDB:TRFO_06663"/>
<dbReference type="PANTHER" id="PTHR14705:SF0">
    <property type="entry name" value="CATION CHANNEL SPERM-ASSOCIATED AUXILIARY SUBUNIT BETA"/>
    <property type="match status" value="1"/>
</dbReference>
<dbReference type="Pfam" id="PF00801">
    <property type="entry name" value="PKD"/>
    <property type="match status" value="1"/>
</dbReference>
<sequence length="1171" mass="134889">MKNELEMKMLFFCFFFLSKCVVAPKKIHINVGCFNGRQIKQYEPVIITIYPYQQETSSQSSYYYDFGDGSTQVTSGSYIQHIYKTSGQFNIRVVETDTNTNISSGGYIDTYAQTTIFVFPNERPFQFRFENNILNQDTYRSPMIEIPFGTSLWNLSIIDYTEDYFDSTITAILGTVDYEPEITTTNEDLHFTIQFNKTFNKYQVELTYIGTQLESFLIQVSLNFSLGPLLPSFTQFTVSTKIFEFPIKDSQKSIKNVKSIPYYGTGAVAMTENDNKLVITNLNFYMFSEMSDSVDDFCVSSNKLYYLKNDSIYSCDFINENPDFVNLNMFLNNSINFTGAKLFGSPHSAFRKSDEIDAPNQILAFTKNHLYRISDKAPSDRVLQHLTNISTNNLQTGLSKDITKTSLNDLSKNTDDIITDIPIDDYDEILFASAYLDQRVTIYVFKKGDEYFTVHIDDVIHNATKFKIPIENLYIAFLHDFTKNMIFINDKYIYVSSNLGVSVRIVYTLNNEIVNTYACSLHHDEVVVFTSEGKLVQISPELQIATVLCHIDVYTSIVFAYDLHDDLIAHINSDGSSQSQNLVIRIPVESLIDVISYSFPGSYPIFTLKEDKGDTLLFTILDGDQELPSYEFDFSHLSLFGKSEECRFITKSSECQIVAFDHILQQYQFGGIAQWSESNNTAKIQLNIEFFTMDMIGMTCSIPNLNLIFTISQIESSFSVRGELFRYNSDLSSSDFDFFRLFDLREKKVYIPDIPLIVDSHKYSGQQIMINNTNRFEFDSSMIGMSLYVNNEFYPILRVTDNNIAFIIHKKSHRPLKPGIYDKWSITWDDILSTHDLLKRKWSLRYALCDPVYHPDYYPIVSIFGHTTYTIDINISESTEINTKLVANEHFPSISTMNPYNASFSLETPTQDYSLSTFVLTLRDSSPKCKHTYIFGLSSKCTNDIRFLATFDSLSQIEIPFKNYRPPTKYGLKIATSPHIYNYDPTIKENDYKDRLKMSKDNFGPKQCINATTLEDCTCQEKLTREMDIYYTDCIQTAYKVSYGIPITSTFILQTFIGKSWITTSQDFIMTIEEINGRQDLCIGKKCEINSREMHSIESFFVTGTELYHFKFSVNVSGCMYTKYAVFWCDGNLLHKSYVYLIMSSVLLACILVIEIIYYSIKVQDKTRKND</sequence>
<dbReference type="SUPFAM" id="SSF49299">
    <property type="entry name" value="PKD domain"/>
    <property type="match status" value="1"/>
</dbReference>
<gene>
    <name evidence="4" type="ORF">TRFO_06663</name>
</gene>
<keyword evidence="1" id="KW-1133">Transmembrane helix</keyword>
<evidence type="ECO:0000259" key="3">
    <source>
        <dbReference type="PROSITE" id="PS50093"/>
    </source>
</evidence>
<dbReference type="InterPro" id="IPR013783">
    <property type="entry name" value="Ig-like_fold"/>
</dbReference>
<feature type="chain" id="PRO_5012610940" description="PKD domain-containing protein" evidence="2">
    <location>
        <begin position="24"/>
        <end position="1171"/>
    </location>
</feature>
<organism evidence="4 5">
    <name type="scientific">Tritrichomonas foetus</name>
    <dbReference type="NCBI Taxonomy" id="1144522"/>
    <lineage>
        <taxon>Eukaryota</taxon>
        <taxon>Metamonada</taxon>
        <taxon>Parabasalia</taxon>
        <taxon>Tritrichomonadida</taxon>
        <taxon>Tritrichomonadidae</taxon>
        <taxon>Tritrichomonas</taxon>
    </lineage>
</organism>
<keyword evidence="1" id="KW-0472">Membrane</keyword>
<dbReference type="InterPro" id="IPR000601">
    <property type="entry name" value="PKD_dom"/>
</dbReference>
<feature type="transmembrane region" description="Helical" evidence="1">
    <location>
        <begin position="1138"/>
        <end position="1161"/>
    </location>
</feature>
<dbReference type="InterPro" id="IPR035986">
    <property type="entry name" value="PKD_dom_sf"/>
</dbReference>
<protein>
    <recommendedName>
        <fullName evidence="3">PKD domain-containing protein</fullName>
    </recommendedName>
</protein>
<dbReference type="Pfam" id="PF15149">
    <property type="entry name" value="CATSPERB_C"/>
    <property type="match status" value="1"/>
</dbReference>
<name>A0A1J4JWB4_9EUKA</name>
<dbReference type="InterPro" id="IPR048789">
    <property type="entry name" value="CATSPERB_C"/>
</dbReference>
<keyword evidence="5" id="KW-1185">Reference proteome</keyword>
<dbReference type="EMBL" id="MLAK01000827">
    <property type="protein sequence ID" value="OHT03433.1"/>
    <property type="molecule type" value="Genomic_DNA"/>
</dbReference>
<dbReference type="GO" id="GO:0036128">
    <property type="term" value="C:CatSper complex"/>
    <property type="evidence" value="ECO:0007669"/>
    <property type="project" value="InterPro"/>
</dbReference>
<dbReference type="Gene3D" id="2.60.40.10">
    <property type="entry name" value="Immunoglobulins"/>
    <property type="match status" value="1"/>
</dbReference>
<dbReference type="GeneID" id="94827934"/>
<dbReference type="CDD" id="cd00146">
    <property type="entry name" value="PKD"/>
    <property type="match status" value="1"/>
</dbReference>
<dbReference type="PROSITE" id="PS50093">
    <property type="entry name" value="PKD"/>
    <property type="match status" value="1"/>
</dbReference>
<dbReference type="InterPro" id="IPR028748">
    <property type="entry name" value="CATSPERB"/>
</dbReference>
<dbReference type="Proteomes" id="UP000179807">
    <property type="component" value="Unassembled WGS sequence"/>
</dbReference>
<evidence type="ECO:0000256" key="2">
    <source>
        <dbReference type="SAM" id="SignalP"/>
    </source>
</evidence>
<reference evidence="4" key="1">
    <citation type="submission" date="2016-10" db="EMBL/GenBank/DDBJ databases">
        <authorList>
            <person name="Benchimol M."/>
            <person name="Almeida L.G."/>
            <person name="Vasconcelos A.T."/>
            <person name="Perreira-Neves A."/>
            <person name="Rosa I.A."/>
            <person name="Tasca T."/>
            <person name="Bogo M.R."/>
            <person name="de Souza W."/>
        </authorList>
    </citation>
    <scope>NUCLEOTIDE SEQUENCE [LARGE SCALE GENOMIC DNA]</scope>
    <source>
        <strain evidence="4">K</strain>
    </source>
</reference>